<comment type="caution">
    <text evidence="1">The sequence shown here is derived from an EMBL/GenBank/DDBJ whole genome shotgun (WGS) entry which is preliminary data.</text>
</comment>
<dbReference type="Proteomes" id="UP000684084">
    <property type="component" value="Unassembled WGS sequence"/>
</dbReference>
<organism evidence="1 2">
    <name type="scientific">Rhizophagus irregularis</name>
    <dbReference type="NCBI Taxonomy" id="588596"/>
    <lineage>
        <taxon>Eukaryota</taxon>
        <taxon>Fungi</taxon>
        <taxon>Fungi incertae sedis</taxon>
        <taxon>Mucoromycota</taxon>
        <taxon>Glomeromycotina</taxon>
        <taxon>Glomeromycetes</taxon>
        <taxon>Glomerales</taxon>
        <taxon>Glomeraceae</taxon>
        <taxon>Rhizophagus</taxon>
    </lineage>
</organism>
<gene>
    <name evidence="1" type="ORF">CHRIB12_LOCUS6931</name>
</gene>
<name>A0A2I1FN27_9GLOM</name>
<sequence length="81" mass="9682">MDNSKTYINGFAWLGKVYTVNAIFQNIVKMQHEVDYHVVPSNFMESQKWKKNIYLLWSILDYGSLQFYLKENSNKLGWNIQ</sequence>
<dbReference type="EMBL" id="CAGKOT010000011">
    <property type="protein sequence ID" value="CAB5357551.1"/>
    <property type="molecule type" value="Genomic_DNA"/>
</dbReference>
<accession>A0A2I1FN27</accession>
<evidence type="ECO:0000313" key="1">
    <source>
        <dbReference type="EMBL" id="CAB5357551.1"/>
    </source>
</evidence>
<evidence type="ECO:0000313" key="2">
    <source>
        <dbReference type="Proteomes" id="UP000684084"/>
    </source>
</evidence>
<dbReference type="OrthoDB" id="10268575at2759"/>
<dbReference type="AlphaFoldDB" id="A0A2I1FN27"/>
<protein>
    <submittedName>
        <fullName evidence="1">Uncharacterized protein</fullName>
    </submittedName>
</protein>
<proteinExistence type="predicted"/>
<reference evidence="1" key="1">
    <citation type="submission" date="2020-05" db="EMBL/GenBank/DDBJ databases">
        <authorList>
            <person name="Rincon C."/>
            <person name="Sanders R I."/>
            <person name="Robbins C."/>
            <person name="Chaturvedi A."/>
        </authorList>
    </citation>
    <scope>NUCLEOTIDE SEQUENCE</scope>
    <source>
        <strain evidence="1">CHB12</strain>
    </source>
</reference>